<dbReference type="AlphaFoldDB" id="A0AA38CQX4"/>
<keyword evidence="1" id="KW-0472">Membrane</keyword>
<reference evidence="2" key="1">
    <citation type="journal article" date="2014" name="Int. J. Syst. Evol. Microbiol.">
        <title>Complete genome sequence of Corynebacterium casei LMG S-19264T (=DSM 44701T), isolated from a smear-ripened cheese.</title>
        <authorList>
            <consortium name="US DOE Joint Genome Institute (JGI-PGF)"/>
            <person name="Walter F."/>
            <person name="Albersmeier A."/>
            <person name="Kalinowski J."/>
            <person name="Ruckert C."/>
        </authorList>
    </citation>
    <scope>NUCLEOTIDE SEQUENCE</scope>
    <source>
        <strain evidence="2">NBRC 112290</strain>
    </source>
</reference>
<dbReference type="Pfam" id="PF11292">
    <property type="entry name" value="DUF3093"/>
    <property type="match status" value="1"/>
</dbReference>
<gene>
    <name evidence="2" type="ORF">GCM10025875_14430</name>
</gene>
<evidence type="ECO:0008006" key="4">
    <source>
        <dbReference type="Google" id="ProtNLM"/>
    </source>
</evidence>
<dbReference type="InterPro" id="IPR021443">
    <property type="entry name" value="DUF3093"/>
</dbReference>
<dbReference type="Proteomes" id="UP001157161">
    <property type="component" value="Unassembled WGS sequence"/>
</dbReference>
<evidence type="ECO:0000313" key="3">
    <source>
        <dbReference type="Proteomes" id="UP001157161"/>
    </source>
</evidence>
<feature type="transmembrane region" description="Helical" evidence="1">
    <location>
        <begin position="20"/>
        <end position="37"/>
    </location>
</feature>
<proteinExistence type="predicted"/>
<evidence type="ECO:0000313" key="2">
    <source>
        <dbReference type="EMBL" id="GMA31451.1"/>
    </source>
</evidence>
<organism evidence="2 3">
    <name type="scientific">Litorihabitans aurantiacus</name>
    <dbReference type="NCBI Taxonomy" id="1930061"/>
    <lineage>
        <taxon>Bacteria</taxon>
        <taxon>Bacillati</taxon>
        <taxon>Actinomycetota</taxon>
        <taxon>Actinomycetes</taxon>
        <taxon>Micrococcales</taxon>
        <taxon>Beutenbergiaceae</taxon>
        <taxon>Litorihabitans</taxon>
    </lineage>
</organism>
<feature type="transmembrane region" description="Helical" evidence="1">
    <location>
        <begin position="43"/>
        <end position="60"/>
    </location>
</feature>
<keyword evidence="1" id="KW-0812">Transmembrane</keyword>
<comment type="caution">
    <text evidence="2">The sequence shown here is derived from an EMBL/GenBank/DDBJ whole genome shotgun (WGS) entry which is preliminary data.</text>
</comment>
<sequence>MPASVDSREVFLERQWPSVGAWFLAPGGGLFAGAAVFPLSDVAALAVLAAVTSTIAIVLARTADRVVVTDGADPGLRAGRAFLEAWHIGEVLELDRDGSAAALGPRSDARAYLAHRGWIPTAVRVEVTDPGDPTPYWLVSTRRPAQLAAALVSVRPPTA</sequence>
<dbReference type="EMBL" id="BSUM01000001">
    <property type="protein sequence ID" value="GMA31451.1"/>
    <property type="molecule type" value="Genomic_DNA"/>
</dbReference>
<accession>A0AA38CQX4</accession>
<keyword evidence="3" id="KW-1185">Reference proteome</keyword>
<name>A0AA38CQX4_9MICO</name>
<dbReference type="RefSeq" id="WP_284250277.1">
    <property type="nucleotide sequence ID" value="NZ_BSUM01000001.1"/>
</dbReference>
<reference evidence="2" key="2">
    <citation type="submission" date="2023-02" db="EMBL/GenBank/DDBJ databases">
        <authorList>
            <person name="Sun Q."/>
            <person name="Mori K."/>
        </authorList>
    </citation>
    <scope>NUCLEOTIDE SEQUENCE</scope>
    <source>
        <strain evidence="2">NBRC 112290</strain>
    </source>
</reference>
<protein>
    <recommendedName>
        <fullName evidence="4">DUF3093 domain-containing protein</fullName>
    </recommendedName>
</protein>
<keyword evidence="1" id="KW-1133">Transmembrane helix</keyword>
<evidence type="ECO:0000256" key="1">
    <source>
        <dbReference type="SAM" id="Phobius"/>
    </source>
</evidence>